<accession>A0A0G3EJ72</accession>
<gene>
    <name evidence="1" type="ORF">L21SP4_02260</name>
</gene>
<dbReference type="AlphaFoldDB" id="A0A0G3EJ72"/>
<organism evidence="1 2">
    <name type="scientific">Kiritimatiella glycovorans</name>
    <dbReference type="NCBI Taxonomy" id="1307763"/>
    <lineage>
        <taxon>Bacteria</taxon>
        <taxon>Pseudomonadati</taxon>
        <taxon>Kiritimatiellota</taxon>
        <taxon>Kiritimatiellia</taxon>
        <taxon>Kiritimatiellales</taxon>
        <taxon>Kiritimatiellaceae</taxon>
        <taxon>Kiritimatiella</taxon>
    </lineage>
</organism>
<keyword evidence="2" id="KW-1185">Reference proteome</keyword>
<protein>
    <submittedName>
        <fullName evidence="1">Uncharacterized protein</fullName>
    </submittedName>
</protein>
<evidence type="ECO:0000313" key="2">
    <source>
        <dbReference type="Proteomes" id="UP000035268"/>
    </source>
</evidence>
<dbReference type="STRING" id="1307763.L21SP4_02260"/>
<dbReference type="Proteomes" id="UP000035268">
    <property type="component" value="Chromosome"/>
</dbReference>
<dbReference type="RefSeq" id="WP_052882707.1">
    <property type="nucleotide sequence ID" value="NZ_CP010904.1"/>
</dbReference>
<dbReference type="OrthoDB" id="9791307at2"/>
<evidence type="ECO:0000313" key="1">
    <source>
        <dbReference type="EMBL" id="AKJ65487.1"/>
    </source>
</evidence>
<sequence length="122" mass="13641">MAAVEINCPACGRETLLRREPCFEGLRKTGEALSCASCGHLFADESQIPYKSAPQTPELFDESDRSPAADVFDGDETRRLCRHCAHYTVNPFLQWCAQHRREVEATDTCPDFEDGGGKDEEE</sequence>
<reference evidence="1 2" key="2">
    <citation type="journal article" date="2016" name="ISME J.">
        <title>Characterization of the first cultured representative of Verrucomicrobia subdivision 5 indicates the proposal of a novel phylum.</title>
        <authorList>
            <person name="Spring S."/>
            <person name="Bunk B."/>
            <person name="Sproer C."/>
            <person name="Schumann P."/>
            <person name="Rohde M."/>
            <person name="Tindall B.J."/>
            <person name="Klenk H.P."/>
        </authorList>
    </citation>
    <scope>NUCLEOTIDE SEQUENCE [LARGE SCALE GENOMIC DNA]</scope>
    <source>
        <strain evidence="1 2">L21-Fru-AB</strain>
    </source>
</reference>
<dbReference type="KEGG" id="vbl:L21SP4_02260"/>
<reference evidence="2" key="1">
    <citation type="submission" date="2015-02" db="EMBL/GenBank/DDBJ databases">
        <title>Description and complete genome sequence of the first cultured representative of the subdivision 5 of the Verrucomicrobia phylum.</title>
        <authorList>
            <person name="Spring S."/>
            <person name="Bunk B."/>
            <person name="Sproer C."/>
            <person name="Klenk H.-P."/>
        </authorList>
    </citation>
    <scope>NUCLEOTIDE SEQUENCE [LARGE SCALE GENOMIC DNA]</scope>
    <source>
        <strain evidence="2">L21-Fru-AB</strain>
    </source>
</reference>
<dbReference type="EMBL" id="CP010904">
    <property type="protein sequence ID" value="AKJ65487.1"/>
    <property type="molecule type" value="Genomic_DNA"/>
</dbReference>
<name>A0A0G3EJ72_9BACT</name>
<proteinExistence type="predicted"/>